<evidence type="ECO:0000313" key="2">
    <source>
        <dbReference type="Proteomes" id="UP000675379"/>
    </source>
</evidence>
<dbReference type="AlphaFoldDB" id="A0A941CR66"/>
<reference evidence="1" key="1">
    <citation type="submission" date="2021-04" db="EMBL/GenBank/DDBJ databases">
        <title>Proteiniclasticum sedimins sp. nov., an obligate anaerobic bacterium isolated from anaerobic sludge.</title>
        <authorList>
            <person name="Liu J."/>
        </authorList>
    </citation>
    <scope>NUCLEOTIDE SEQUENCE</scope>
    <source>
        <strain evidence="1">BAD-10</strain>
    </source>
</reference>
<dbReference type="SUPFAM" id="SSF46934">
    <property type="entry name" value="UBA-like"/>
    <property type="match status" value="1"/>
</dbReference>
<protein>
    <recommendedName>
        <fullName evidence="3">DUF4342 domain-containing protein</fullName>
    </recommendedName>
</protein>
<dbReference type="Gene3D" id="1.10.8.10">
    <property type="entry name" value="DNA helicase RuvA subunit, C-terminal domain"/>
    <property type="match status" value="1"/>
</dbReference>
<name>A0A941CR66_9CLOT</name>
<proteinExistence type="predicted"/>
<keyword evidence="2" id="KW-1185">Reference proteome</keyword>
<organism evidence="1 2">
    <name type="scientific">Proteiniclasticum sediminis</name>
    <dbReference type="NCBI Taxonomy" id="2804028"/>
    <lineage>
        <taxon>Bacteria</taxon>
        <taxon>Bacillati</taxon>
        <taxon>Bacillota</taxon>
        <taxon>Clostridia</taxon>
        <taxon>Eubacteriales</taxon>
        <taxon>Clostridiaceae</taxon>
        <taxon>Proteiniclasticum</taxon>
    </lineage>
</organism>
<accession>A0A941CR66</accession>
<comment type="caution">
    <text evidence="1">The sequence shown here is derived from an EMBL/GenBank/DDBJ whole genome shotgun (WGS) entry which is preliminary data.</text>
</comment>
<evidence type="ECO:0008006" key="3">
    <source>
        <dbReference type="Google" id="ProtNLM"/>
    </source>
</evidence>
<dbReference type="CDD" id="cd14360">
    <property type="entry name" value="UBA_NAC_like_bac"/>
    <property type="match status" value="1"/>
</dbReference>
<dbReference type="Proteomes" id="UP000675379">
    <property type="component" value="Unassembled WGS sequence"/>
</dbReference>
<dbReference type="EMBL" id="JAGSCS010000013">
    <property type="protein sequence ID" value="MBR0576624.1"/>
    <property type="molecule type" value="Genomic_DNA"/>
</dbReference>
<evidence type="ECO:0000313" key="1">
    <source>
        <dbReference type="EMBL" id="MBR0576624.1"/>
    </source>
</evidence>
<dbReference type="InterPro" id="IPR009060">
    <property type="entry name" value="UBA-like_sf"/>
</dbReference>
<gene>
    <name evidence="1" type="ORF">KCG48_09765</name>
</gene>
<dbReference type="RefSeq" id="WP_211801829.1">
    <property type="nucleotide sequence ID" value="NZ_JAGSCS010000013.1"/>
</dbReference>
<sequence length="182" mass="20676">MEMNSDLLTKVDELRKRKKVSYEEAREALLQSGGDTLEALIYLENLREDRLENLKESSVETLQSLKDTGTGQVEFQFREKKVEAPVPLVLVGTLLLARKPKLLGFLAAGLLFSGTDVRFHKGEKTVELTKPLRDKCQGMLQDLGIDKEKIVQKIDGLGDKIHFKKEFSEEDDLKGYFSPDIY</sequence>